<accession>A0A378PRB9</accession>
<keyword evidence="1" id="KW-0808">Transferase</keyword>
<gene>
    <name evidence="1" type="primary">hyaD_1</name>
    <name evidence="1" type="ORF">NCTC9426_00841</name>
</gene>
<dbReference type="Gene3D" id="3.90.550.10">
    <property type="entry name" value="Spore Coat Polysaccharide Biosynthesis Protein SpsA, Chain A"/>
    <property type="match status" value="1"/>
</dbReference>
<dbReference type="Proteomes" id="UP000254133">
    <property type="component" value="Unassembled WGS sequence"/>
</dbReference>
<sequence length="147" mass="17019">MASFVEANRLYNEGRYQEAYDIYVELGKVFGDSIIQYQLEILKKKIQNKDSVVIISQSNDLDNATKIMLSNMGESKLSDEEYKDILETWYKKTKNKSADADIKPINPIPSDWPKDLVLPSLPEGVNDFFWSNTKKIVIKRHLILDCR</sequence>
<dbReference type="AlphaFoldDB" id="A0A378PRB9"/>
<reference evidence="1 2" key="1">
    <citation type="submission" date="2018-06" db="EMBL/GenBank/DDBJ databases">
        <authorList>
            <consortium name="Pathogen Informatics"/>
            <person name="Doyle S."/>
        </authorList>
    </citation>
    <scope>NUCLEOTIDE SEQUENCE [LARGE SCALE GENOMIC DNA]</scope>
    <source>
        <strain evidence="1 2">NCTC9426</strain>
    </source>
</reference>
<dbReference type="EC" id="2.4.1.212" evidence="1"/>
<proteinExistence type="predicted"/>
<organism evidence="1 2">
    <name type="scientific">Moraxella bovis</name>
    <dbReference type="NCBI Taxonomy" id="476"/>
    <lineage>
        <taxon>Bacteria</taxon>
        <taxon>Pseudomonadati</taxon>
        <taxon>Pseudomonadota</taxon>
        <taxon>Gammaproteobacteria</taxon>
        <taxon>Moraxellales</taxon>
        <taxon>Moraxellaceae</taxon>
        <taxon>Moraxella</taxon>
    </lineage>
</organism>
<dbReference type="GO" id="GO:0050501">
    <property type="term" value="F:hyaluronan synthase activity"/>
    <property type="evidence" value="ECO:0007669"/>
    <property type="project" value="UniProtKB-EC"/>
</dbReference>
<name>A0A378PRB9_MORBO</name>
<dbReference type="RefSeq" id="WP_220271837.1">
    <property type="nucleotide sequence ID" value="NZ_UGPZ01000002.1"/>
</dbReference>
<keyword evidence="1" id="KW-0328">Glycosyltransferase</keyword>
<protein>
    <submittedName>
        <fullName evidence="1">Hyaluronan synthase</fullName>
        <ecNumber evidence="1">2.4.1.212</ecNumber>
    </submittedName>
</protein>
<dbReference type="InterPro" id="IPR029044">
    <property type="entry name" value="Nucleotide-diphossugar_trans"/>
</dbReference>
<dbReference type="EMBL" id="UGPZ01000002">
    <property type="protein sequence ID" value="STY90811.1"/>
    <property type="molecule type" value="Genomic_DNA"/>
</dbReference>
<evidence type="ECO:0000313" key="2">
    <source>
        <dbReference type="Proteomes" id="UP000254133"/>
    </source>
</evidence>
<evidence type="ECO:0000313" key="1">
    <source>
        <dbReference type="EMBL" id="STY90811.1"/>
    </source>
</evidence>